<dbReference type="SUPFAM" id="SSF53756">
    <property type="entry name" value="UDP-Glycosyltransferase/glycogen phosphorylase"/>
    <property type="match status" value="1"/>
</dbReference>
<accession>A0A5J5INH7</accession>
<keyword evidence="1" id="KW-0808">Transferase</keyword>
<name>A0A5J5INH7_9BACT</name>
<comment type="caution">
    <text evidence="1">The sequence shown here is derived from an EMBL/GenBank/DDBJ whole genome shotgun (WGS) entry which is preliminary data.</text>
</comment>
<dbReference type="Proteomes" id="UP000326903">
    <property type="component" value="Unassembled WGS sequence"/>
</dbReference>
<evidence type="ECO:0000313" key="2">
    <source>
        <dbReference type="Proteomes" id="UP000326903"/>
    </source>
</evidence>
<evidence type="ECO:0000313" key="1">
    <source>
        <dbReference type="EMBL" id="KAA9041474.1"/>
    </source>
</evidence>
<dbReference type="EMBL" id="VYQF01000001">
    <property type="protein sequence ID" value="KAA9041474.1"/>
    <property type="molecule type" value="Genomic_DNA"/>
</dbReference>
<dbReference type="GO" id="GO:0016740">
    <property type="term" value="F:transferase activity"/>
    <property type="evidence" value="ECO:0007669"/>
    <property type="project" value="UniProtKB-KW"/>
</dbReference>
<dbReference type="Gene3D" id="3.40.50.2000">
    <property type="entry name" value="Glycogen Phosphorylase B"/>
    <property type="match status" value="2"/>
</dbReference>
<gene>
    <name evidence="1" type="ORF">FW778_05465</name>
</gene>
<dbReference type="RefSeq" id="WP_150413594.1">
    <property type="nucleotide sequence ID" value="NZ_VYQF01000001.1"/>
</dbReference>
<dbReference type="AlphaFoldDB" id="A0A5J5INH7"/>
<keyword evidence="2" id="KW-1185">Reference proteome</keyword>
<reference evidence="1 2" key="1">
    <citation type="submission" date="2019-09" db="EMBL/GenBank/DDBJ databases">
        <title>Draft genome sequence of Ginsengibacter sp. BR5-29.</title>
        <authorList>
            <person name="Im W.-T."/>
        </authorList>
    </citation>
    <scope>NUCLEOTIDE SEQUENCE [LARGE SCALE GENOMIC DNA]</scope>
    <source>
        <strain evidence="1 2">BR5-29</strain>
    </source>
</reference>
<organism evidence="1 2">
    <name type="scientific">Ginsengibacter hankyongi</name>
    <dbReference type="NCBI Taxonomy" id="2607284"/>
    <lineage>
        <taxon>Bacteria</taxon>
        <taxon>Pseudomonadati</taxon>
        <taxon>Bacteroidota</taxon>
        <taxon>Chitinophagia</taxon>
        <taxon>Chitinophagales</taxon>
        <taxon>Chitinophagaceae</taxon>
        <taxon>Ginsengibacter</taxon>
    </lineage>
</organism>
<sequence>MLAKSKVCKLLIIGDMYSQYIENFSLTLNNYDDSLEIDIVNPISIKEIQYEKREPYNKVFSYRPLNPIIAKIPKLRGILTKRKLNKTIDNVNKNIAQYDVILIQGFWLPNCYVFSKLNKQNIFSVGAIWGSDFYKRQENEYKIFSTIDHCDLLVISTQEMVRDVLKVKQVDQSKIRNCFFGLAPLLPLFQLQNITGKESKKILGFNEDDFIIICGYNGSPNLQHHKIISMLSQIGSKLPAKTKVILPITYGGSNEYKMEIKKELKASGLEHVIYENFLSDEKIAHLRKATDLMIQIPITDAFSGSLQEHLFAQNIVIAGNWLPYHSLKDKGIYYETIDSVTELKEKLLFVFENLTDIKNKVIQSNTAEKFKSSLWSECIKDWHSVIMEYKSNANEP</sequence>
<protein>
    <submittedName>
        <fullName evidence="1">Glycosyltransferase</fullName>
    </submittedName>
</protein>
<proteinExistence type="predicted"/>